<gene>
    <name evidence="8" type="ORF">F503_02681</name>
</gene>
<dbReference type="STRING" id="1262450.S3CJE2"/>
<evidence type="ECO:0000256" key="2">
    <source>
        <dbReference type="ARBA" id="ARBA00022729"/>
    </source>
</evidence>
<evidence type="ECO:0000256" key="3">
    <source>
        <dbReference type="ARBA" id="ARBA00023026"/>
    </source>
</evidence>
<feature type="domain" description="LysM" evidence="7">
    <location>
        <begin position="326"/>
        <end position="372"/>
    </location>
</feature>
<evidence type="ECO:0000313" key="9">
    <source>
        <dbReference type="Proteomes" id="UP000016923"/>
    </source>
</evidence>
<dbReference type="GO" id="GO:0008061">
    <property type="term" value="F:chitin binding"/>
    <property type="evidence" value="ECO:0007669"/>
    <property type="project" value="UniProtKB-KW"/>
</dbReference>
<dbReference type="HOGENOM" id="CLU_010591_8_0_1"/>
<dbReference type="eggNOG" id="KOG2806">
    <property type="taxonomic scope" value="Eukaryota"/>
</dbReference>
<sequence>MHFVSLLALGLVAAVPAACATLGARADVVSCLMSSSPNFNDTCTSFAGDFSITVAQLVSLNPGLNCTNPLDEDGDFCVLGTITGTSTTSVVTNDRTTTYVAPTSVNTVSSFEVTFVTTNTSTPTTTVYTPYPVDTDIAKNCDKFYKIVKGDTCDKIASANGISTDEIYAWNNDVGTNCYGLYVGYYLCVHTPGAITSAVSTTTSGTTATASGPATATASATTTTGTASAAPSPTQPGTISSCTKFHKVVSGDTCATIESDAGISAAEFSAWNTGIDSDCSNIYLDYYVCIDGPAIAAVTTTSSATATTGSAVPSPTQPGTVDACTGFHKVVSGDTCATIESAAGISAAEFAAWNTGINSDCSNIYLDYYVCIAGPAVGSPATTTTATPTTTSGSTMPSPTQPGTISTCAKFHEVVSGDYCYLIETEAGISSDDFFKWNTGINTDCSNIYLGYYVCIGA</sequence>
<feature type="region of interest" description="Disordered" evidence="5">
    <location>
        <begin position="382"/>
        <end position="401"/>
    </location>
</feature>
<evidence type="ECO:0000256" key="4">
    <source>
        <dbReference type="ARBA" id="ARBA00044955"/>
    </source>
</evidence>
<dbReference type="PANTHER" id="PTHR34997">
    <property type="entry name" value="AM15"/>
    <property type="match status" value="1"/>
</dbReference>
<dbReference type="PROSITE" id="PS51782">
    <property type="entry name" value="LYSM"/>
    <property type="match status" value="4"/>
</dbReference>
<organism evidence="8 9">
    <name type="scientific">Ophiostoma piceae (strain UAMH 11346)</name>
    <name type="common">Sap stain fungus</name>
    <dbReference type="NCBI Taxonomy" id="1262450"/>
    <lineage>
        <taxon>Eukaryota</taxon>
        <taxon>Fungi</taxon>
        <taxon>Dikarya</taxon>
        <taxon>Ascomycota</taxon>
        <taxon>Pezizomycotina</taxon>
        <taxon>Sordariomycetes</taxon>
        <taxon>Sordariomycetidae</taxon>
        <taxon>Ophiostomatales</taxon>
        <taxon>Ophiostomataceae</taxon>
        <taxon>Ophiostoma</taxon>
    </lineage>
</organism>
<dbReference type="CDD" id="cd00118">
    <property type="entry name" value="LysM"/>
    <property type="match status" value="4"/>
</dbReference>
<name>S3CJE2_OPHP1</name>
<keyword evidence="9" id="KW-1185">Reference proteome</keyword>
<keyword evidence="1" id="KW-0147">Chitin-binding</keyword>
<accession>S3CJE2</accession>
<feature type="domain" description="LysM" evidence="7">
    <location>
        <begin position="143"/>
        <end position="189"/>
    </location>
</feature>
<dbReference type="AlphaFoldDB" id="S3CJE2"/>
<comment type="similarity">
    <text evidence="4">Belongs to the secreted LysM effector family.</text>
</comment>
<feature type="domain" description="LysM" evidence="7">
    <location>
        <begin position="244"/>
        <end position="290"/>
    </location>
</feature>
<evidence type="ECO:0000259" key="7">
    <source>
        <dbReference type="PROSITE" id="PS51782"/>
    </source>
</evidence>
<evidence type="ECO:0000256" key="6">
    <source>
        <dbReference type="SAM" id="SignalP"/>
    </source>
</evidence>
<feature type="domain" description="LysM" evidence="7">
    <location>
        <begin position="410"/>
        <end position="456"/>
    </location>
</feature>
<dbReference type="Pfam" id="PF01476">
    <property type="entry name" value="LysM"/>
    <property type="match status" value="5"/>
</dbReference>
<dbReference type="SUPFAM" id="SSF54106">
    <property type="entry name" value="LysM domain"/>
    <property type="match status" value="4"/>
</dbReference>
<protein>
    <recommendedName>
        <fullName evidence="7">LysM domain-containing protein</fullName>
    </recommendedName>
</protein>
<keyword evidence="2 6" id="KW-0732">Signal</keyword>
<dbReference type="VEuPathDB" id="FungiDB:F503_02681"/>
<dbReference type="Gene3D" id="3.10.350.10">
    <property type="entry name" value="LysM domain"/>
    <property type="match status" value="5"/>
</dbReference>
<feature type="signal peptide" evidence="6">
    <location>
        <begin position="1"/>
        <end position="20"/>
    </location>
</feature>
<dbReference type="EMBL" id="KE148153">
    <property type="protein sequence ID" value="EPE06553.1"/>
    <property type="molecule type" value="Genomic_DNA"/>
</dbReference>
<dbReference type="SMART" id="SM00257">
    <property type="entry name" value="LysM"/>
    <property type="match status" value="4"/>
</dbReference>
<dbReference type="Proteomes" id="UP000016923">
    <property type="component" value="Unassembled WGS sequence"/>
</dbReference>
<dbReference type="InterPro" id="IPR018392">
    <property type="entry name" value="LysM"/>
</dbReference>
<evidence type="ECO:0000256" key="5">
    <source>
        <dbReference type="SAM" id="MobiDB-lite"/>
    </source>
</evidence>
<dbReference type="OrthoDB" id="2281372at2759"/>
<proteinExistence type="inferred from homology"/>
<keyword evidence="3" id="KW-0843">Virulence</keyword>
<evidence type="ECO:0000313" key="8">
    <source>
        <dbReference type="EMBL" id="EPE06553.1"/>
    </source>
</evidence>
<dbReference type="InterPro" id="IPR052210">
    <property type="entry name" value="LysM1-like"/>
</dbReference>
<dbReference type="InterPro" id="IPR036779">
    <property type="entry name" value="LysM_dom_sf"/>
</dbReference>
<evidence type="ECO:0000256" key="1">
    <source>
        <dbReference type="ARBA" id="ARBA00022669"/>
    </source>
</evidence>
<dbReference type="PANTHER" id="PTHR34997:SF2">
    <property type="entry name" value="LYSM DOMAIN-CONTAINING PROTEIN-RELATED"/>
    <property type="match status" value="1"/>
</dbReference>
<dbReference type="OMA" id="DCNGFWA"/>
<reference evidence="8 9" key="1">
    <citation type="journal article" date="2013" name="BMC Genomics">
        <title>The genome and transcriptome of the pine saprophyte Ophiostoma piceae, and a comparison with the bark beetle-associated pine pathogen Grosmannia clavigera.</title>
        <authorList>
            <person name="Haridas S."/>
            <person name="Wang Y."/>
            <person name="Lim L."/>
            <person name="Massoumi Alamouti S."/>
            <person name="Jackman S."/>
            <person name="Docking R."/>
            <person name="Robertson G."/>
            <person name="Birol I."/>
            <person name="Bohlmann J."/>
            <person name="Breuil C."/>
        </authorList>
    </citation>
    <scope>NUCLEOTIDE SEQUENCE [LARGE SCALE GENOMIC DNA]</scope>
    <source>
        <strain evidence="8 9">UAMH 11346</strain>
    </source>
</reference>
<feature type="chain" id="PRO_5004507260" description="LysM domain-containing protein" evidence="6">
    <location>
        <begin position="21"/>
        <end position="458"/>
    </location>
</feature>